<proteinExistence type="predicted"/>
<reference evidence="1" key="2">
    <citation type="journal article" date="2015" name="Fish Shellfish Immunol.">
        <title>Early steps in the European eel (Anguilla anguilla)-Vibrio vulnificus interaction in the gills: Role of the RtxA13 toxin.</title>
        <authorList>
            <person name="Callol A."/>
            <person name="Pajuelo D."/>
            <person name="Ebbesson L."/>
            <person name="Teles M."/>
            <person name="MacKenzie S."/>
            <person name="Amaro C."/>
        </authorList>
    </citation>
    <scope>NUCLEOTIDE SEQUENCE</scope>
</reference>
<reference evidence="1" key="1">
    <citation type="submission" date="2014-11" db="EMBL/GenBank/DDBJ databases">
        <authorList>
            <person name="Amaro Gonzalez C."/>
        </authorList>
    </citation>
    <scope>NUCLEOTIDE SEQUENCE</scope>
</reference>
<protein>
    <submittedName>
        <fullName evidence="1">Uncharacterized protein</fullName>
    </submittedName>
</protein>
<organism evidence="1">
    <name type="scientific">Anguilla anguilla</name>
    <name type="common">European freshwater eel</name>
    <name type="synonym">Muraena anguilla</name>
    <dbReference type="NCBI Taxonomy" id="7936"/>
    <lineage>
        <taxon>Eukaryota</taxon>
        <taxon>Metazoa</taxon>
        <taxon>Chordata</taxon>
        <taxon>Craniata</taxon>
        <taxon>Vertebrata</taxon>
        <taxon>Euteleostomi</taxon>
        <taxon>Actinopterygii</taxon>
        <taxon>Neopterygii</taxon>
        <taxon>Teleostei</taxon>
        <taxon>Anguilliformes</taxon>
        <taxon>Anguillidae</taxon>
        <taxon>Anguilla</taxon>
    </lineage>
</organism>
<dbReference type="EMBL" id="GBXM01102462">
    <property type="protein sequence ID" value="JAH06115.1"/>
    <property type="molecule type" value="Transcribed_RNA"/>
</dbReference>
<dbReference type="AlphaFoldDB" id="A0A0E9PPV4"/>
<name>A0A0E9PPV4_ANGAN</name>
<sequence>MGIQSNTQTFIQACTLHLIRQSFRTLFWSNPNIGQILVMQVLYKNVRPQ</sequence>
<evidence type="ECO:0000313" key="1">
    <source>
        <dbReference type="EMBL" id="JAH06115.1"/>
    </source>
</evidence>
<accession>A0A0E9PPV4</accession>